<gene>
    <name evidence="1" type="ORF">O6H91_04G040800</name>
</gene>
<dbReference type="EMBL" id="CM055095">
    <property type="protein sequence ID" value="KAJ7558468.1"/>
    <property type="molecule type" value="Genomic_DNA"/>
</dbReference>
<evidence type="ECO:0000313" key="2">
    <source>
        <dbReference type="Proteomes" id="UP001162992"/>
    </source>
</evidence>
<protein>
    <submittedName>
        <fullName evidence="1">Uncharacterized protein</fullName>
    </submittedName>
</protein>
<sequence length="430" mass="48104">MERSLSNIFFNMCLTRRKSVKRVQIWSSFGKTTSEDSRDASLTSGTGTSTSSGNATSSSQFSKASKYSSSSGGSSLTGVKEMVSDGVMVFKYKELSRATSNFNPSKKIGSSSFRATVRNRDVFIVLQKRGFVGNFLRKLKMLCSVHHASVVKLFGACFSEGEHLYLVYEYAEGINLRECLRNSRTPGFTVLDSWVKRLQVAMELAQGLEYLHDYTFGDFIHKYIKSSNIIIDSELHAKIAKFGIPQLTGEIDWRASDEPIHEESEADGQQGQERNLTRSHSIRLTGTPGYMSPEYLSSSLITKKLDVFSFGVILLELLTGKDPATVKYNLTGGLYSNMSLPEMARALAADNQWTRNLRLWIDSLLKDSYPLKSAYEVVLLAKACVEPDPNDRPEMKDVAVKLARLLVIFQNWESSMAVARNLQSKEMEAR</sequence>
<name>A0ACC2DW27_DIPCM</name>
<keyword evidence="2" id="KW-1185">Reference proteome</keyword>
<reference evidence="2" key="1">
    <citation type="journal article" date="2024" name="Proc. Natl. Acad. Sci. U.S.A.">
        <title>Extraordinary preservation of gene collinearity over three hundred million years revealed in homosporous lycophytes.</title>
        <authorList>
            <person name="Li C."/>
            <person name="Wickell D."/>
            <person name="Kuo L.Y."/>
            <person name="Chen X."/>
            <person name="Nie B."/>
            <person name="Liao X."/>
            <person name="Peng D."/>
            <person name="Ji J."/>
            <person name="Jenkins J."/>
            <person name="Williams M."/>
            <person name="Shu S."/>
            <person name="Plott C."/>
            <person name="Barry K."/>
            <person name="Rajasekar S."/>
            <person name="Grimwood J."/>
            <person name="Han X."/>
            <person name="Sun S."/>
            <person name="Hou Z."/>
            <person name="He W."/>
            <person name="Dai G."/>
            <person name="Sun C."/>
            <person name="Schmutz J."/>
            <person name="Leebens-Mack J.H."/>
            <person name="Li F.W."/>
            <person name="Wang L."/>
        </authorList>
    </citation>
    <scope>NUCLEOTIDE SEQUENCE [LARGE SCALE GENOMIC DNA]</scope>
    <source>
        <strain evidence="2">cv. PW_Plant_1</strain>
    </source>
</reference>
<organism evidence="1 2">
    <name type="scientific">Diphasiastrum complanatum</name>
    <name type="common">Issler's clubmoss</name>
    <name type="synonym">Lycopodium complanatum</name>
    <dbReference type="NCBI Taxonomy" id="34168"/>
    <lineage>
        <taxon>Eukaryota</taxon>
        <taxon>Viridiplantae</taxon>
        <taxon>Streptophyta</taxon>
        <taxon>Embryophyta</taxon>
        <taxon>Tracheophyta</taxon>
        <taxon>Lycopodiopsida</taxon>
        <taxon>Lycopodiales</taxon>
        <taxon>Lycopodiaceae</taxon>
        <taxon>Lycopodioideae</taxon>
        <taxon>Diphasiastrum</taxon>
    </lineage>
</organism>
<comment type="caution">
    <text evidence="1">The sequence shown here is derived from an EMBL/GenBank/DDBJ whole genome shotgun (WGS) entry which is preliminary data.</text>
</comment>
<dbReference type="Proteomes" id="UP001162992">
    <property type="component" value="Chromosome 4"/>
</dbReference>
<accession>A0ACC2DW27</accession>
<evidence type="ECO:0000313" key="1">
    <source>
        <dbReference type="EMBL" id="KAJ7558468.1"/>
    </source>
</evidence>
<proteinExistence type="predicted"/>